<dbReference type="SUPFAM" id="SSF54909">
    <property type="entry name" value="Dimeric alpha+beta barrel"/>
    <property type="match status" value="1"/>
</dbReference>
<dbReference type="RefSeq" id="WP_203720583.1">
    <property type="nucleotide sequence ID" value="NZ_BOMD01000044.1"/>
</dbReference>
<dbReference type="Proteomes" id="UP000294901">
    <property type="component" value="Unassembled WGS sequence"/>
</dbReference>
<dbReference type="AlphaFoldDB" id="A0A4R6J901"/>
<evidence type="ECO:0000313" key="3">
    <source>
        <dbReference type="Proteomes" id="UP000294901"/>
    </source>
</evidence>
<feature type="domain" description="ABM" evidence="1">
    <location>
        <begin position="3"/>
        <end position="93"/>
    </location>
</feature>
<accession>A0A4R6J901</accession>
<gene>
    <name evidence="2" type="ORF">C8E87_7532</name>
</gene>
<protein>
    <submittedName>
        <fullName evidence="2">Quinol monooxygenase YgiN</fullName>
    </submittedName>
</protein>
<name>A0A4R6J901_9ACTN</name>
<keyword evidence="2" id="KW-0560">Oxidoreductase</keyword>
<sequence>MLYGYENAMKTKPGHRDDVAAILTSGADGLRAAGCRLYVVALDTSDDVTIRVTEAWESKEAHDASLRLPETRAAVARAMPLLTGEFTTHETHVVGGLGI</sequence>
<comment type="caution">
    <text evidence="2">The sequence shown here is derived from an EMBL/GenBank/DDBJ whole genome shotgun (WGS) entry which is preliminary data.</text>
</comment>
<organism evidence="2 3">
    <name type="scientific">Paractinoplanes brasiliensis</name>
    <dbReference type="NCBI Taxonomy" id="52695"/>
    <lineage>
        <taxon>Bacteria</taxon>
        <taxon>Bacillati</taxon>
        <taxon>Actinomycetota</taxon>
        <taxon>Actinomycetes</taxon>
        <taxon>Micromonosporales</taxon>
        <taxon>Micromonosporaceae</taxon>
        <taxon>Paractinoplanes</taxon>
    </lineage>
</organism>
<dbReference type="GO" id="GO:0004497">
    <property type="term" value="F:monooxygenase activity"/>
    <property type="evidence" value="ECO:0007669"/>
    <property type="project" value="UniProtKB-KW"/>
</dbReference>
<keyword evidence="2" id="KW-0503">Monooxygenase</keyword>
<proteinExistence type="predicted"/>
<dbReference type="EMBL" id="SNWR01000002">
    <property type="protein sequence ID" value="TDO32090.1"/>
    <property type="molecule type" value="Genomic_DNA"/>
</dbReference>
<evidence type="ECO:0000313" key="2">
    <source>
        <dbReference type="EMBL" id="TDO32090.1"/>
    </source>
</evidence>
<dbReference type="PROSITE" id="PS51725">
    <property type="entry name" value="ABM"/>
    <property type="match status" value="1"/>
</dbReference>
<dbReference type="Pfam" id="PF03992">
    <property type="entry name" value="ABM"/>
    <property type="match status" value="1"/>
</dbReference>
<evidence type="ECO:0000259" key="1">
    <source>
        <dbReference type="PROSITE" id="PS51725"/>
    </source>
</evidence>
<dbReference type="Gene3D" id="3.30.70.100">
    <property type="match status" value="1"/>
</dbReference>
<reference evidence="2 3" key="1">
    <citation type="submission" date="2019-03" db="EMBL/GenBank/DDBJ databases">
        <title>Sequencing the genomes of 1000 actinobacteria strains.</title>
        <authorList>
            <person name="Klenk H.-P."/>
        </authorList>
    </citation>
    <scope>NUCLEOTIDE SEQUENCE [LARGE SCALE GENOMIC DNA]</scope>
    <source>
        <strain evidence="2 3">DSM 43805</strain>
    </source>
</reference>
<keyword evidence="3" id="KW-1185">Reference proteome</keyword>
<dbReference type="InterPro" id="IPR011008">
    <property type="entry name" value="Dimeric_a/b-barrel"/>
</dbReference>
<dbReference type="InterPro" id="IPR007138">
    <property type="entry name" value="ABM_dom"/>
</dbReference>